<proteinExistence type="inferred from homology"/>
<dbReference type="SUPFAM" id="SSF56935">
    <property type="entry name" value="Porins"/>
    <property type="match status" value="1"/>
</dbReference>
<keyword evidence="4 10" id="KW-0812">Transmembrane</keyword>
<evidence type="ECO:0000256" key="6">
    <source>
        <dbReference type="ARBA" id="ARBA00023077"/>
    </source>
</evidence>
<keyword evidence="5" id="KW-0732">Signal</keyword>
<dbReference type="InterPro" id="IPR039426">
    <property type="entry name" value="TonB-dep_rcpt-like"/>
</dbReference>
<dbReference type="Pfam" id="PF07715">
    <property type="entry name" value="Plug"/>
    <property type="match status" value="1"/>
</dbReference>
<feature type="domain" description="TonB-dependent receptor-like beta-barrel" evidence="12">
    <location>
        <begin position="183"/>
        <end position="582"/>
    </location>
</feature>
<protein>
    <submittedName>
        <fullName evidence="14">Iron complex outermembrane recepter protein</fullName>
    </submittedName>
</protein>
<keyword evidence="3 10" id="KW-1134">Transmembrane beta strand</keyword>
<evidence type="ECO:0000256" key="10">
    <source>
        <dbReference type="PROSITE-ProRule" id="PRU01360"/>
    </source>
</evidence>
<comment type="subcellular location">
    <subcellularLocation>
        <location evidence="1 10">Cell outer membrane</location>
        <topology evidence="1 10">Multi-pass membrane protein</topology>
    </subcellularLocation>
</comment>
<dbReference type="InterPro" id="IPR037066">
    <property type="entry name" value="Plug_dom_sf"/>
</dbReference>
<dbReference type="AlphaFoldDB" id="A0A1R3XIL3"/>
<dbReference type="GO" id="GO:0015344">
    <property type="term" value="F:siderophore uptake transmembrane transporter activity"/>
    <property type="evidence" value="ECO:0007669"/>
    <property type="project" value="TreeGrafter"/>
</dbReference>
<reference evidence="15" key="1">
    <citation type="submission" date="2017-01" db="EMBL/GenBank/DDBJ databases">
        <authorList>
            <person name="Varghese N."/>
            <person name="Submissions S."/>
        </authorList>
    </citation>
    <scope>NUCLEOTIDE SEQUENCE [LARGE SCALE GENOMIC DNA]</scope>
    <source>
        <strain evidence="15">LP100</strain>
    </source>
</reference>
<keyword evidence="15" id="KW-1185">Reference proteome</keyword>
<dbReference type="GO" id="GO:0009279">
    <property type="term" value="C:cell outer membrane"/>
    <property type="evidence" value="ECO:0007669"/>
    <property type="project" value="UniProtKB-SubCell"/>
</dbReference>
<dbReference type="Gene3D" id="2.170.130.10">
    <property type="entry name" value="TonB-dependent receptor, plug domain"/>
    <property type="match status" value="1"/>
</dbReference>
<evidence type="ECO:0000256" key="1">
    <source>
        <dbReference type="ARBA" id="ARBA00004571"/>
    </source>
</evidence>
<accession>A0A1R3XIL3</accession>
<keyword evidence="2 10" id="KW-0813">Transport</keyword>
<dbReference type="PANTHER" id="PTHR30069">
    <property type="entry name" value="TONB-DEPENDENT OUTER MEMBRANE RECEPTOR"/>
    <property type="match status" value="1"/>
</dbReference>
<evidence type="ECO:0000256" key="8">
    <source>
        <dbReference type="ARBA" id="ARBA00023170"/>
    </source>
</evidence>
<name>A0A1R3XIL3_9BACT</name>
<evidence type="ECO:0000259" key="12">
    <source>
        <dbReference type="Pfam" id="PF00593"/>
    </source>
</evidence>
<gene>
    <name evidence="14" type="ORF">SAMN05444128_2437</name>
</gene>
<keyword evidence="7 10" id="KW-0472">Membrane</keyword>
<dbReference type="EMBL" id="FTPP01000002">
    <property type="protein sequence ID" value="SIT91008.1"/>
    <property type="molecule type" value="Genomic_DNA"/>
</dbReference>
<dbReference type="PROSITE" id="PS52016">
    <property type="entry name" value="TONB_DEPENDENT_REC_3"/>
    <property type="match status" value="1"/>
</dbReference>
<organism evidence="14 15">
    <name type="scientific">Pontibacter indicus</name>
    <dbReference type="NCBI Taxonomy" id="1317125"/>
    <lineage>
        <taxon>Bacteria</taxon>
        <taxon>Pseudomonadati</taxon>
        <taxon>Bacteroidota</taxon>
        <taxon>Cytophagia</taxon>
        <taxon>Cytophagales</taxon>
        <taxon>Hymenobacteraceae</taxon>
        <taxon>Pontibacter</taxon>
    </lineage>
</organism>
<evidence type="ECO:0000256" key="5">
    <source>
        <dbReference type="ARBA" id="ARBA00022729"/>
    </source>
</evidence>
<keyword evidence="8" id="KW-0675">Receptor</keyword>
<dbReference type="PANTHER" id="PTHR30069:SF29">
    <property type="entry name" value="HEMOGLOBIN AND HEMOGLOBIN-HAPTOGLOBIN-BINDING PROTEIN 1-RELATED"/>
    <property type="match status" value="1"/>
</dbReference>
<dbReference type="InterPro" id="IPR036942">
    <property type="entry name" value="Beta-barrel_TonB_sf"/>
</dbReference>
<dbReference type="GO" id="GO:0044718">
    <property type="term" value="P:siderophore transmembrane transport"/>
    <property type="evidence" value="ECO:0007669"/>
    <property type="project" value="TreeGrafter"/>
</dbReference>
<evidence type="ECO:0000256" key="11">
    <source>
        <dbReference type="RuleBase" id="RU003357"/>
    </source>
</evidence>
<evidence type="ECO:0000256" key="2">
    <source>
        <dbReference type="ARBA" id="ARBA00022448"/>
    </source>
</evidence>
<dbReference type="Pfam" id="PF00593">
    <property type="entry name" value="TonB_dep_Rec_b-barrel"/>
    <property type="match status" value="1"/>
</dbReference>
<dbReference type="Proteomes" id="UP000187181">
    <property type="component" value="Unassembled WGS sequence"/>
</dbReference>
<dbReference type="InterPro" id="IPR012910">
    <property type="entry name" value="Plug_dom"/>
</dbReference>
<dbReference type="Gene3D" id="2.40.170.20">
    <property type="entry name" value="TonB-dependent receptor, beta-barrel domain"/>
    <property type="match status" value="1"/>
</dbReference>
<evidence type="ECO:0000313" key="14">
    <source>
        <dbReference type="EMBL" id="SIT91008.1"/>
    </source>
</evidence>
<evidence type="ECO:0000256" key="7">
    <source>
        <dbReference type="ARBA" id="ARBA00023136"/>
    </source>
</evidence>
<dbReference type="InterPro" id="IPR000531">
    <property type="entry name" value="Beta-barrel_TonB"/>
</dbReference>
<dbReference type="STRING" id="1317125.SAMN05444128_2437"/>
<keyword evidence="6 11" id="KW-0798">TonB box</keyword>
<evidence type="ECO:0000256" key="4">
    <source>
        <dbReference type="ARBA" id="ARBA00022692"/>
    </source>
</evidence>
<evidence type="ECO:0000256" key="9">
    <source>
        <dbReference type="ARBA" id="ARBA00023237"/>
    </source>
</evidence>
<feature type="domain" description="TonB-dependent receptor plug" evidence="13">
    <location>
        <begin position="37"/>
        <end position="137"/>
    </location>
</feature>
<keyword evidence="9 10" id="KW-0998">Cell outer membrane</keyword>
<evidence type="ECO:0000313" key="15">
    <source>
        <dbReference type="Proteomes" id="UP000187181"/>
    </source>
</evidence>
<evidence type="ECO:0000256" key="3">
    <source>
        <dbReference type="ARBA" id="ARBA00022452"/>
    </source>
</evidence>
<evidence type="ECO:0000259" key="13">
    <source>
        <dbReference type="Pfam" id="PF07715"/>
    </source>
</evidence>
<comment type="similarity">
    <text evidence="10 11">Belongs to the TonB-dependent receptor family.</text>
</comment>
<sequence length="624" mass="69113">MLLGIPATALAQQDTTRYHLRTVEIFGKPAEIFASGSRVSTLDSTFLRTYASASIADALQTRTPVFLRTNGPSGIAVPSFRGTSPTHTAVLWNGLNISQPALGQSDMALLPLTSIGSVAVQHGAAGATYGSGAIGGAVLLNSQTQQEAGFGAEVMQELGSFGRYFSSAGARYSSQKISVALSGYYLSAENDFNFRDYGRIGAPTRRQDQAQVAQHGFMQDISWQLSSNTRLALHGWYTYADREVPPAMGASNTNAGQVDRNLRLMTELNHGSNWGETTLKAAVFNDYLLFTDNSNHSTTDINTYQVQAEQTYTYARRWSLRGGLNLQHFEADVQGYGRQVTEDRASAFLLFRYDPSQRLDLSLNLRQAFVKGYNPTPAPTLGANWLMLEQGGHALYLKGNVSGSYRVPTLNERFWQPGGNPDIKPEQGWSFETGLRHRYTWGLVELESELSLYRMLVDNWIQWMPVTSSYWSPRNLQKVRSQGIELSSRATTTLDDWQLAAMGAYTYTASEQVKAYEGNQELNRQLAHVPLHKAQLGTDLTFRTWTLTGNLTHTSLRYTDNSNAASLPGYTLLNLAVHKKFTLGQYPLIASVRSDNVTDRAYTVLENMPMPPRSLALSLRFVIP</sequence>